<keyword evidence="2 8" id="KW-0812">Transmembrane</keyword>
<dbReference type="InterPro" id="IPR000276">
    <property type="entry name" value="GPCR_Rhodpsn"/>
</dbReference>
<dbReference type="Gene3D" id="1.20.1070.10">
    <property type="entry name" value="Rhodopsin 7-helix transmembrane proteins"/>
    <property type="match status" value="1"/>
</dbReference>
<keyword evidence="6 10" id="KW-0675">Receptor</keyword>
<keyword evidence="3 8" id="KW-1133">Transmembrane helix</keyword>
<dbReference type="AlphaFoldDB" id="A0A4E0RKR9"/>
<evidence type="ECO:0000256" key="6">
    <source>
        <dbReference type="ARBA" id="ARBA00023170"/>
    </source>
</evidence>
<evidence type="ECO:0000256" key="5">
    <source>
        <dbReference type="ARBA" id="ARBA00023136"/>
    </source>
</evidence>
<feature type="transmembrane region" description="Helical" evidence="8">
    <location>
        <begin position="120"/>
        <end position="138"/>
    </location>
</feature>
<feature type="transmembrane region" description="Helical" evidence="8">
    <location>
        <begin position="74"/>
        <end position="100"/>
    </location>
</feature>
<evidence type="ECO:0000256" key="1">
    <source>
        <dbReference type="ARBA" id="ARBA00004141"/>
    </source>
</evidence>
<dbReference type="SUPFAM" id="SSF81321">
    <property type="entry name" value="Family A G protein-coupled receptor-like"/>
    <property type="match status" value="1"/>
</dbReference>
<dbReference type="GO" id="GO:0005886">
    <property type="term" value="C:plasma membrane"/>
    <property type="evidence" value="ECO:0007669"/>
    <property type="project" value="TreeGrafter"/>
</dbReference>
<dbReference type="PANTHER" id="PTHR45695">
    <property type="entry name" value="LEUCOKININ RECEPTOR-RELATED"/>
    <property type="match status" value="1"/>
</dbReference>
<accession>A0A4E0RKR9</accession>
<dbReference type="Proteomes" id="UP000230066">
    <property type="component" value="Unassembled WGS sequence"/>
</dbReference>
<evidence type="ECO:0000256" key="2">
    <source>
        <dbReference type="ARBA" id="ARBA00022692"/>
    </source>
</evidence>
<sequence length="471" mass="52441">MGLNPPELSLTGQIIITILVSILVIVATLGNVAVIYLLNGGKPASKYRNGDSMSTTAVVASTPRPRKNQLTRHSVTCIFLLNLSIADLLHILLCAPFTVVADVLLIHWPFGSFLCRFVNYVQGVVVFLCAFTHVVLSIDRLAAIQCPIWRRRKLSATGARLIVLGIWLCAMAIPIPSLIVCQLVKSEDGLFYCQEVWPGSTLTTNATEINNTSNIPNEESIILDNMTDGWEANGYASSPIETAYNLTSLLFQYVIPLIVITGTYAAIVCRVWGSPAPGEGNVQRDEKRGAAKKRLIKMVIIVATLYAVSQLPRHLAYLVTVNSPRAFERETMMYIWLVCHFCTWSATCYNPFIYAWMNRAFRRGLYDLFYLIFYWFFCYCTSCFCCCCRQEDGTPVTNGNGNITSRGVGRFQLSRSSGWPQAILSRAQRQRLSTDQHVEPEVTIEFANVNTNCERLESNAVSGESSSDATE</sequence>
<protein>
    <submittedName>
        <fullName evidence="10">Neuropeptide Y receptor</fullName>
    </submittedName>
</protein>
<dbReference type="PRINTS" id="PR00237">
    <property type="entry name" value="GPCRRHODOPSN"/>
</dbReference>
<feature type="transmembrane region" description="Helical" evidence="8">
    <location>
        <begin position="294"/>
        <end position="312"/>
    </location>
</feature>
<name>A0A4E0RKR9_FASHE</name>
<evidence type="ECO:0000256" key="8">
    <source>
        <dbReference type="SAM" id="Phobius"/>
    </source>
</evidence>
<keyword evidence="11" id="KW-1185">Reference proteome</keyword>
<reference evidence="10" key="1">
    <citation type="submission" date="2019-03" db="EMBL/GenBank/DDBJ databases">
        <title>Improved annotation for the trematode Fasciola hepatica.</title>
        <authorList>
            <person name="Choi Y.-J."/>
            <person name="Martin J."/>
            <person name="Mitreva M."/>
        </authorList>
    </citation>
    <scope>NUCLEOTIDE SEQUENCE [LARGE SCALE GENOMIC DNA]</scope>
</reference>
<comment type="caution">
    <text evidence="10">The sequence shown here is derived from an EMBL/GenBank/DDBJ whole genome shotgun (WGS) entry which is preliminary data.</text>
</comment>
<keyword evidence="7" id="KW-0807">Transducer</keyword>
<evidence type="ECO:0000256" key="3">
    <source>
        <dbReference type="ARBA" id="ARBA00022989"/>
    </source>
</evidence>
<dbReference type="PROSITE" id="PS50262">
    <property type="entry name" value="G_PROTEIN_RECEP_F1_2"/>
    <property type="match status" value="1"/>
</dbReference>
<feature type="transmembrane region" description="Helical" evidence="8">
    <location>
        <begin position="332"/>
        <end position="352"/>
    </location>
</feature>
<evidence type="ECO:0000313" key="10">
    <source>
        <dbReference type="EMBL" id="THD27983.1"/>
    </source>
</evidence>
<organism evidence="10 11">
    <name type="scientific">Fasciola hepatica</name>
    <name type="common">Liver fluke</name>
    <dbReference type="NCBI Taxonomy" id="6192"/>
    <lineage>
        <taxon>Eukaryota</taxon>
        <taxon>Metazoa</taxon>
        <taxon>Spiralia</taxon>
        <taxon>Lophotrochozoa</taxon>
        <taxon>Platyhelminthes</taxon>
        <taxon>Trematoda</taxon>
        <taxon>Digenea</taxon>
        <taxon>Plagiorchiida</taxon>
        <taxon>Echinostomata</taxon>
        <taxon>Echinostomatoidea</taxon>
        <taxon>Fasciolidae</taxon>
        <taxon>Fasciola</taxon>
    </lineage>
</organism>
<evidence type="ECO:0000259" key="9">
    <source>
        <dbReference type="PROSITE" id="PS50262"/>
    </source>
</evidence>
<gene>
    <name evidence="10" type="ORF">D915_001226</name>
</gene>
<keyword evidence="5 8" id="KW-0472">Membrane</keyword>
<dbReference type="EMBL" id="JXXN02000268">
    <property type="protein sequence ID" value="THD27983.1"/>
    <property type="molecule type" value="Genomic_DNA"/>
</dbReference>
<feature type="transmembrane region" description="Helical" evidence="8">
    <location>
        <begin position="253"/>
        <end position="273"/>
    </location>
</feature>
<feature type="transmembrane region" description="Helical" evidence="8">
    <location>
        <begin position="159"/>
        <end position="180"/>
    </location>
</feature>
<dbReference type="GO" id="GO:0004930">
    <property type="term" value="F:G protein-coupled receptor activity"/>
    <property type="evidence" value="ECO:0007669"/>
    <property type="project" value="UniProtKB-KW"/>
</dbReference>
<evidence type="ECO:0000256" key="7">
    <source>
        <dbReference type="ARBA" id="ARBA00023224"/>
    </source>
</evidence>
<dbReference type="PANTHER" id="PTHR45695:SF22">
    <property type="entry name" value="G-PROTEIN COUPLED RECEPTORS FAMILY 1 PROFILE DOMAIN-CONTAINING PROTEIN"/>
    <property type="match status" value="1"/>
</dbReference>
<feature type="domain" description="G-protein coupled receptors family 1 profile" evidence="9">
    <location>
        <begin position="30"/>
        <end position="354"/>
    </location>
</feature>
<feature type="transmembrane region" description="Helical" evidence="8">
    <location>
        <begin position="12"/>
        <end position="38"/>
    </location>
</feature>
<dbReference type="InterPro" id="IPR017452">
    <property type="entry name" value="GPCR_Rhodpsn_7TM"/>
</dbReference>
<comment type="subcellular location">
    <subcellularLocation>
        <location evidence="1">Membrane</location>
        <topology evidence="1">Multi-pass membrane protein</topology>
    </subcellularLocation>
</comment>
<keyword evidence="4" id="KW-0297">G-protein coupled receptor</keyword>
<proteinExistence type="predicted"/>
<dbReference type="Pfam" id="PF00001">
    <property type="entry name" value="7tm_1"/>
    <property type="match status" value="2"/>
</dbReference>
<evidence type="ECO:0000313" key="11">
    <source>
        <dbReference type="Proteomes" id="UP000230066"/>
    </source>
</evidence>
<evidence type="ECO:0000256" key="4">
    <source>
        <dbReference type="ARBA" id="ARBA00023040"/>
    </source>
</evidence>